<gene>
    <name evidence="1" type="ORF">DHETER_LOCUS6422</name>
</gene>
<evidence type="ECO:0000313" key="2">
    <source>
        <dbReference type="Proteomes" id="UP000789702"/>
    </source>
</evidence>
<keyword evidence="2" id="KW-1185">Reference proteome</keyword>
<accession>A0ACA9MAA7</accession>
<dbReference type="Proteomes" id="UP000789702">
    <property type="component" value="Unassembled WGS sequence"/>
</dbReference>
<comment type="caution">
    <text evidence="1">The sequence shown here is derived from an EMBL/GenBank/DDBJ whole genome shotgun (WGS) entry which is preliminary data.</text>
</comment>
<proteinExistence type="predicted"/>
<feature type="non-terminal residue" evidence="1">
    <location>
        <position position="1"/>
    </location>
</feature>
<name>A0ACA9MAA7_9GLOM</name>
<evidence type="ECO:0000313" key="1">
    <source>
        <dbReference type="EMBL" id="CAG8579882.1"/>
    </source>
</evidence>
<sequence length="667" mass="77535">DSPEFSMEFYRKRVENFPFLFGSDGLFKDIEKDFTTNQDLFYSLNQEVDLLRKELSKLSNEVKIWVDRNEAGGQYRSAEANINQDYPPSSPKDERYNIARAYISNWKTCVDKFKNCKRMCDKLVDPLEKDIQKTHNNMNQVLDQLEKLSAADKDFCLAEKIRIKDHFSKIKDDLEKYKSSISATKKEVEKYRDMLNEIIRQQNMTRLARTPAYNNQPQNCSNCNYPFAFLKWCMHCDRNQFKKQYENKSWTSGNVLIDNLILDSQLSIKYPNGYIQWIPYEQFTNIEFKANGGFGTVYKANWVEGFGVWDYALGKRDRQNNTPVALKELKSSENMGEDFSKEIGAYIKSSSSTVLRCYGISKNPKTKNFVMVLTYAHGGDLRNYLMLRSKNLNWVDRLDILRHILFGLKDIHSKGLVHHDLHPGNLLHFRRTISISDLGLCGPVNTDAYGSQYGVLSFTAPEVLFKRPYTQAADIYSIGMIMWSLTSGKQPFYDIADHGALAFDICYNNFRPNVVKGTPPVYEEWMRKCWHADPDKRPTVNELYDVVLTWLNGFDKKDIPEQTKQFIENNSKVKYNLGPVTSSDLTKITETISENLTPMDKEEELDEWNTIQTNDYQNWLYKINIMGPGEDVASIVTKKNVFQIFQLDVSREDLQPNVKKFHVHIPE</sequence>
<organism evidence="1 2">
    <name type="scientific">Dentiscutata heterogama</name>
    <dbReference type="NCBI Taxonomy" id="1316150"/>
    <lineage>
        <taxon>Eukaryota</taxon>
        <taxon>Fungi</taxon>
        <taxon>Fungi incertae sedis</taxon>
        <taxon>Mucoromycota</taxon>
        <taxon>Glomeromycotina</taxon>
        <taxon>Glomeromycetes</taxon>
        <taxon>Diversisporales</taxon>
        <taxon>Gigasporaceae</taxon>
        <taxon>Dentiscutata</taxon>
    </lineage>
</organism>
<protein>
    <submittedName>
        <fullName evidence="1">10342_t:CDS:1</fullName>
    </submittedName>
</protein>
<dbReference type="EMBL" id="CAJVPU010008081">
    <property type="protein sequence ID" value="CAG8579882.1"/>
    <property type="molecule type" value="Genomic_DNA"/>
</dbReference>
<reference evidence="1" key="1">
    <citation type="submission" date="2021-06" db="EMBL/GenBank/DDBJ databases">
        <authorList>
            <person name="Kallberg Y."/>
            <person name="Tangrot J."/>
            <person name="Rosling A."/>
        </authorList>
    </citation>
    <scope>NUCLEOTIDE SEQUENCE</scope>
    <source>
        <strain evidence="1">IL203A</strain>
    </source>
</reference>